<comment type="caution">
    <text evidence="1">The sequence shown here is derived from an EMBL/GenBank/DDBJ whole genome shotgun (WGS) entry which is preliminary data.</text>
</comment>
<name>A0A5C6BHC0_9BACT</name>
<gene>
    <name evidence="1" type="ORF">Poly21_48170</name>
</gene>
<sequence>MKKLDNESKVLLVSNDTWLAVRCPACIVGVLRRVNSIQTAAVACPIQTTRVPGRCESAGRFPL</sequence>
<proteinExistence type="predicted"/>
<accession>A0A5C6BHC0</accession>
<keyword evidence="2" id="KW-1185">Reference proteome</keyword>
<protein>
    <submittedName>
        <fullName evidence="1">Uncharacterized protein</fullName>
    </submittedName>
</protein>
<dbReference type="Proteomes" id="UP000319908">
    <property type="component" value="Unassembled WGS sequence"/>
</dbReference>
<reference evidence="1 2" key="1">
    <citation type="journal article" date="2020" name="Antonie Van Leeuwenhoek">
        <title>Rhodopirellula heiligendammensis sp. nov., Rhodopirellula pilleata sp. nov., and Rhodopirellula solitaria sp. nov. isolated from natural or artificial marine surfaces in Northern Germany and California, USA, and emended description of the genus Rhodopirellula.</title>
        <authorList>
            <person name="Kallscheuer N."/>
            <person name="Wiegand S."/>
            <person name="Jogler M."/>
            <person name="Boedeker C."/>
            <person name="Peeters S.H."/>
            <person name="Rast P."/>
            <person name="Heuer A."/>
            <person name="Jetten M.S.M."/>
            <person name="Rohde M."/>
            <person name="Jogler C."/>
        </authorList>
    </citation>
    <scope>NUCLEOTIDE SEQUENCE [LARGE SCALE GENOMIC DNA]</scope>
    <source>
        <strain evidence="1 2">Poly21</strain>
    </source>
</reference>
<dbReference type="EMBL" id="SJPU01000003">
    <property type="protein sequence ID" value="TWU10911.1"/>
    <property type="molecule type" value="Genomic_DNA"/>
</dbReference>
<organism evidence="1 2">
    <name type="scientific">Allorhodopirellula heiligendammensis</name>
    <dbReference type="NCBI Taxonomy" id="2714739"/>
    <lineage>
        <taxon>Bacteria</taxon>
        <taxon>Pseudomonadati</taxon>
        <taxon>Planctomycetota</taxon>
        <taxon>Planctomycetia</taxon>
        <taxon>Pirellulales</taxon>
        <taxon>Pirellulaceae</taxon>
        <taxon>Allorhodopirellula</taxon>
    </lineage>
</organism>
<evidence type="ECO:0000313" key="2">
    <source>
        <dbReference type="Proteomes" id="UP000319908"/>
    </source>
</evidence>
<evidence type="ECO:0000313" key="1">
    <source>
        <dbReference type="EMBL" id="TWU10911.1"/>
    </source>
</evidence>
<dbReference type="AlphaFoldDB" id="A0A5C6BHC0"/>